<dbReference type="Gene3D" id="3.40.50.300">
    <property type="entry name" value="P-loop containing nucleotide triphosphate hydrolases"/>
    <property type="match status" value="1"/>
</dbReference>
<protein>
    <submittedName>
        <fullName evidence="6">ABC transporter ATP-binding protein</fullName>
    </submittedName>
</protein>
<comment type="similarity">
    <text evidence="1">Belongs to the ABC transporter superfamily.</text>
</comment>
<dbReference type="RefSeq" id="WP_193736679.1">
    <property type="nucleotide sequence ID" value="NZ_CP063304.1"/>
</dbReference>
<dbReference type="PROSITE" id="PS00211">
    <property type="entry name" value="ABC_TRANSPORTER_1"/>
    <property type="match status" value="1"/>
</dbReference>
<dbReference type="SMART" id="SM00382">
    <property type="entry name" value="AAA"/>
    <property type="match status" value="1"/>
</dbReference>
<accession>A0A7M2RJC6</accession>
<evidence type="ECO:0000256" key="2">
    <source>
        <dbReference type="ARBA" id="ARBA00022448"/>
    </source>
</evidence>
<evidence type="ECO:0000256" key="1">
    <source>
        <dbReference type="ARBA" id="ARBA00005417"/>
    </source>
</evidence>
<dbReference type="InterPro" id="IPR017871">
    <property type="entry name" value="ABC_transporter-like_CS"/>
</dbReference>
<dbReference type="GO" id="GO:0005524">
    <property type="term" value="F:ATP binding"/>
    <property type="evidence" value="ECO:0007669"/>
    <property type="project" value="UniProtKB-KW"/>
</dbReference>
<dbReference type="GO" id="GO:0055085">
    <property type="term" value="P:transmembrane transport"/>
    <property type="evidence" value="ECO:0007669"/>
    <property type="project" value="UniProtKB-ARBA"/>
</dbReference>
<keyword evidence="2" id="KW-0813">Transport</keyword>
<dbReference type="EMBL" id="CP063304">
    <property type="protein sequence ID" value="QOV20359.1"/>
    <property type="molecule type" value="Genomic_DNA"/>
</dbReference>
<evidence type="ECO:0000259" key="5">
    <source>
        <dbReference type="PROSITE" id="PS50893"/>
    </source>
</evidence>
<evidence type="ECO:0000313" key="7">
    <source>
        <dbReference type="Proteomes" id="UP000593601"/>
    </source>
</evidence>
<feature type="domain" description="ABC transporter" evidence="5">
    <location>
        <begin position="5"/>
        <end position="231"/>
    </location>
</feature>
<name>A0A7M2RJC6_9FIRM</name>
<reference evidence="6 7" key="1">
    <citation type="submission" date="2020-10" db="EMBL/GenBank/DDBJ databases">
        <title>Blautia liquoris sp.nov., isolated from the mud in a fermentation cellar used for the production of Chinese strong-flavoured liquor.</title>
        <authorList>
            <person name="Lu L."/>
        </authorList>
    </citation>
    <scope>NUCLEOTIDE SEQUENCE [LARGE SCALE GENOMIC DNA]</scope>
    <source>
        <strain evidence="6 7">LZLJ-3</strain>
    </source>
</reference>
<dbReference type="InterPro" id="IPR003593">
    <property type="entry name" value="AAA+_ATPase"/>
</dbReference>
<dbReference type="InterPro" id="IPR050319">
    <property type="entry name" value="ABC_transp_ATP-bind"/>
</dbReference>
<dbReference type="GO" id="GO:0016887">
    <property type="term" value="F:ATP hydrolysis activity"/>
    <property type="evidence" value="ECO:0007669"/>
    <property type="project" value="InterPro"/>
</dbReference>
<dbReference type="Pfam" id="PF00005">
    <property type="entry name" value="ABC_tran"/>
    <property type="match status" value="1"/>
</dbReference>
<dbReference type="InterPro" id="IPR027417">
    <property type="entry name" value="P-loop_NTPase"/>
</dbReference>
<dbReference type="PROSITE" id="PS50893">
    <property type="entry name" value="ABC_TRANSPORTER_2"/>
    <property type="match status" value="1"/>
</dbReference>
<keyword evidence="3" id="KW-0547">Nucleotide-binding</keyword>
<dbReference type="PANTHER" id="PTHR43776">
    <property type="entry name" value="TRANSPORT ATP-BINDING PROTEIN"/>
    <property type="match status" value="1"/>
</dbReference>
<dbReference type="SUPFAM" id="SSF52540">
    <property type="entry name" value="P-loop containing nucleoside triphosphate hydrolases"/>
    <property type="match status" value="1"/>
</dbReference>
<dbReference type="PANTHER" id="PTHR43776:SF7">
    <property type="entry name" value="D,D-DIPEPTIDE TRANSPORT ATP-BINDING PROTEIN DDPF-RELATED"/>
    <property type="match status" value="1"/>
</dbReference>
<dbReference type="Proteomes" id="UP000593601">
    <property type="component" value="Chromosome"/>
</dbReference>
<evidence type="ECO:0000256" key="4">
    <source>
        <dbReference type="ARBA" id="ARBA00022840"/>
    </source>
</evidence>
<dbReference type="KEGG" id="bliq:INP51_05275"/>
<evidence type="ECO:0000256" key="3">
    <source>
        <dbReference type="ARBA" id="ARBA00022741"/>
    </source>
</evidence>
<proteinExistence type="inferred from homology"/>
<keyword evidence="7" id="KW-1185">Reference proteome</keyword>
<organism evidence="6 7">
    <name type="scientific">Blautia liquoris</name>
    <dbReference type="NCBI Taxonomy" id="2779518"/>
    <lineage>
        <taxon>Bacteria</taxon>
        <taxon>Bacillati</taxon>
        <taxon>Bacillota</taxon>
        <taxon>Clostridia</taxon>
        <taxon>Lachnospirales</taxon>
        <taxon>Lachnospiraceae</taxon>
        <taxon>Blautia</taxon>
    </lineage>
</organism>
<keyword evidence="4 6" id="KW-0067">ATP-binding</keyword>
<dbReference type="InterPro" id="IPR003439">
    <property type="entry name" value="ABC_transporter-like_ATP-bd"/>
</dbReference>
<gene>
    <name evidence="6" type="ORF">INP51_05275</name>
</gene>
<evidence type="ECO:0000313" key="6">
    <source>
        <dbReference type="EMBL" id="QOV20359.1"/>
    </source>
</evidence>
<dbReference type="CDD" id="cd03257">
    <property type="entry name" value="ABC_NikE_OppD_transporters"/>
    <property type="match status" value="1"/>
</dbReference>
<sequence>MKTVLDAKDLVKTYHKGKSMLCAVDHVSLTIHQGECLGLVGESGSGKSTLARMITSLVESDQGTILLNGKVHMVFQNPQDSFDPRRTLGDGIMEVFRNHGVSKADAKQQMNKLLSIVELQSEMTSRYPHQVSGGQCQRAAIARAIAMHPDLVICDEATSALDVTVQAQIIRLLKKLQKESGISYLFISHDLALVQAMCSRVAVMHKGKIVEQGSVSKIIKHPRSDYTRTLINSAI</sequence>
<dbReference type="AlphaFoldDB" id="A0A7M2RJC6"/>